<evidence type="ECO:0000256" key="6">
    <source>
        <dbReference type="SAM" id="Phobius"/>
    </source>
</evidence>
<evidence type="ECO:0000313" key="9">
    <source>
        <dbReference type="Proteomes" id="UP000234956"/>
    </source>
</evidence>
<organism evidence="8 9">
    <name type="scientific">Lysinibacillus fusiformis</name>
    <dbReference type="NCBI Taxonomy" id="28031"/>
    <lineage>
        <taxon>Bacteria</taxon>
        <taxon>Bacillati</taxon>
        <taxon>Bacillota</taxon>
        <taxon>Bacilli</taxon>
        <taxon>Bacillales</taxon>
        <taxon>Bacillaceae</taxon>
        <taxon>Lysinibacillus</taxon>
    </lineage>
</organism>
<evidence type="ECO:0000256" key="5">
    <source>
        <dbReference type="ARBA" id="ARBA00023136"/>
    </source>
</evidence>
<comment type="caution">
    <text evidence="8">The sequence shown here is derived from an EMBL/GenBank/DDBJ whole genome shotgun (WGS) entry which is preliminary data.</text>
</comment>
<accession>A0A2I0UVM0</accession>
<dbReference type="RefSeq" id="WP_058844780.1">
    <property type="nucleotide sequence ID" value="NZ_PDFK01000009.1"/>
</dbReference>
<feature type="transmembrane region" description="Helical" evidence="6">
    <location>
        <begin position="64"/>
        <end position="84"/>
    </location>
</feature>
<protein>
    <submittedName>
        <fullName evidence="8">EamA family transporter</fullName>
    </submittedName>
</protein>
<feature type="transmembrane region" description="Helical" evidence="6">
    <location>
        <begin position="261"/>
        <end position="281"/>
    </location>
</feature>
<comment type="similarity">
    <text evidence="2">Belongs to the EamA transporter family.</text>
</comment>
<feature type="domain" description="EamA" evidence="7">
    <location>
        <begin position="5"/>
        <end position="134"/>
    </location>
</feature>
<feature type="transmembrane region" description="Helical" evidence="6">
    <location>
        <begin position="117"/>
        <end position="135"/>
    </location>
</feature>
<dbReference type="InterPro" id="IPR037185">
    <property type="entry name" value="EmrE-like"/>
</dbReference>
<name>A0A2I0UVM0_9BACI</name>
<dbReference type="InterPro" id="IPR050638">
    <property type="entry name" value="AA-Vitamin_Transporters"/>
</dbReference>
<comment type="subcellular location">
    <subcellularLocation>
        <location evidence="1">Endomembrane system</location>
        <topology evidence="1">Multi-pass membrane protein</topology>
    </subcellularLocation>
</comment>
<dbReference type="Gene3D" id="1.10.3730.20">
    <property type="match status" value="1"/>
</dbReference>
<dbReference type="Pfam" id="PF00892">
    <property type="entry name" value="EamA"/>
    <property type="match status" value="2"/>
</dbReference>
<gene>
    <name evidence="8" type="ORF">CRI88_19670</name>
</gene>
<evidence type="ECO:0000256" key="1">
    <source>
        <dbReference type="ARBA" id="ARBA00004127"/>
    </source>
</evidence>
<dbReference type="Proteomes" id="UP000234956">
    <property type="component" value="Unassembled WGS sequence"/>
</dbReference>
<dbReference type="PANTHER" id="PTHR32322:SF2">
    <property type="entry name" value="EAMA DOMAIN-CONTAINING PROTEIN"/>
    <property type="match status" value="1"/>
</dbReference>
<evidence type="ECO:0000256" key="3">
    <source>
        <dbReference type="ARBA" id="ARBA00022692"/>
    </source>
</evidence>
<keyword evidence="4 6" id="KW-1133">Transmembrane helix</keyword>
<keyword evidence="3 6" id="KW-0812">Transmembrane</keyword>
<dbReference type="GO" id="GO:0016020">
    <property type="term" value="C:membrane"/>
    <property type="evidence" value="ECO:0007669"/>
    <property type="project" value="UniProtKB-SubCell"/>
</dbReference>
<feature type="transmembrane region" description="Helical" evidence="6">
    <location>
        <begin position="90"/>
        <end position="110"/>
    </location>
</feature>
<evidence type="ECO:0000256" key="2">
    <source>
        <dbReference type="ARBA" id="ARBA00007362"/>
    </source>
</evidence>
<dbReference type="InterPro" id="IPR000620">
    <property type="entry name" value="EamA_dom"/>
</dbReference>
<evidence type="ECO:0000256" key="4">
    <source>
        <dbReference type="ARBA" id="ARBA00022989"/>
    </source>
</evidence>
<feature type="domain" description="EamA" evidence="7">
    <location>
        <begin position="146"/>
        <end position="278"/>
    </location>
</feature>
<feature type="transmembrane region" description="Helical" evidence="6">
    <location>
        <begin position="141"/>
        <end position="161"/>
    </location>
</feature>
<sequence>MLNPLLVLLAAILWGMTGTAQTFLNQGVSPIAVATIRSAIGGGLLLAITISLRKINFRKWSWKWTILAAASIALFQGLFFSSILLTGVAIGTVATIGSAPVFSGVLEWLIWKTRPTVVWGLATLMAIIGCLLLFMNNGDESVHIGGFALALCAGVSFAFYTNISKKLMAQEEALPAVAMTFSICTLFLLPFSFENGFAWLGNTHNLWTMLFMGIMCTSVAYLLFLNGLQKISSSSAVTLSLAEPLTAAILGVFFIGEQLSIVSWLGLAMLLGGIVVLTIGGRKKRKP</sequence>
<keyword evidence="5 6" id="KW-0472">Membrane</keyword>
<feature type="transmembrane region" description="Helical" evidence="6">
    <location>
        <begin position="30"/>
        <end position="52"/>
    </location>
</feature>
<reference evidence="8 9" key="1">
    <citation type="submission" date="2017-10" db="EMBL/GenBank/DDBJ databases">
        <title>Draft genome of Lysinibacillus fusiformis strain Juneja, a laboratory-derived pathogen of Drosophila melanogaster.</title>
        <authorList>
            <person name="Smith B.R."/>
            <person name="Unckless R.L."/>
        </authorList>
    </citation>
    <scope>NUCLEOTIDE SEQUENCE [LARGE SCALE GENOMIC DNA]</scope>
    <source>
        <strain evidence="8 9">Juneja</strain>
    </source>
</reference>
<feature type="transmembrane region" description="Helical" evidence="6">
    <location>
        <begin position="173"/>
        <end position="193"/>
    </location>
</feature>
<dbReference type="AlphaFoldDB" id="A0A2I0UVM0"/>
<feature type="transmembrane region" description="Helical" evidence="6">
    <location>
        <begin position="205"/>
        <end position="224"/>
    </location>
</feature>
<dbReference type="SUPFAM" id="SSF103481">
    <property type="entry name" value="Multidrug resistance efflux transporter EmrE"/>
    <property type="match status" value="2"/>
</dbReference>
<evidence type="ECO:0000313" key="8">
    <source>
        <dbReference type="EMBL" id="PKU50058.1"/>
    </source>
</evidence>
<evidence type="ECO:0000259" key="7">
    <source>
        <dbReference type="Pfam" id="PF00892"/>
    </source>
</evidence>
<dbReference type="EMBL" id="PDFK01000009">
    <property type="protein sequence ID" value="PKU50058.1"/>
    <property type="molecule type" value="Genomic_DNA"/>
</dbReference>
<feature type="transmembrane region" description="Helical" evidence="6">
    <location>
        <begin position="236"/>
        <end position="255"/>
    </location>
</feature>
<proteinExistence type="inferred from homology"/>
<dbReference type="PANTHER" id="PTHR32322">
    <property type="entry name" value="INNER MEMBRANE TRANSPORTER"/>
    <property type="match status" value="1"/>
</dbReference>